<evidence type="ECO:0000259" key="7">
    <source>
        <dbReference type="Pfam" id="PF13491"/>
    </source>
</evidence>
<dbReference type="AlphaFoldDB" id="A0A0F3GK36"/>
<evidence type="ECO:0000313" key="8">
    <source>
        <dbReference type="EMBL" id="KJU82304.1"/>
    </source>
</evidence>
<feature type="transmembrane region" description="Helical" evidence="6">
    <location>
        <begin position="6"/>
        <end position="30"/>
    </location>
</feature>
<sequence length="46" mass="5053">MVGAYVSDVLISVLGTSAYMVPLVLLFYAVRRFAGTSRKPVISKYI</sequence>
<dbReference type="InterPro" id="IPR025199">
    <property type="entry name" value="FtsK_4TM"/>
</dbReference>
<dbReference type="GO" id="GO:0005886">
    <property type="term" value="C:plasma membrane"/>
    <property type="evidence" value="ECO:0007669"/>
    <property type="project" value="UniProtKB-SubCell"/>
</dbReference>
<dbReference type="Proteomes" id="UP000033423">
    <property type="component" value="Unassembled WGS sequence"/>
</dbReference>
<comment type="caution">
    <text evidence="8">The sequence shown here is derived from an EMBL/GenBank/DDBJ whole genome shotgun (WGS) entry which is preliminary data.</text>
</comment>
<feature type="domain" description="DNA translocase FtsK 4TM region" evidence="7">
    <location>
        <begin position="1"/>
        <end position="42"/>
    </location>
</feature>
<protein>
    <recommendedName>
        <fullName evidence="7">DNA translocase FtsK 4TM region domain-containing protein</fullName>
    </recommendedName>
</protein>
<dbReference type="EMBL" id="LACI01002371">
    <property type="protein sequence ID" value="KJU82304.1"/>
    <property type="molecule type" value="Genomic_DNA"/>
</dbReference>
<evidence type="ECO:0000256" key="6">
    <source>
        <dbReference type="SAM" id="Phobius"/>
    </source>
</evidence>
<keyword evidence="9" id="KW-1185">Reference proteome</keyword>
<reference evidence="8 9" key="1">
    <citation type="submission" date="2015-02" db="EMBL/GenBank/DDBJ databases">
        <title>Single-cell genomics of uncultivated deep-branching MTB reveals a conserved set of magnetosome genes.</title>
        <authorList>
            <person name="Kolinko S."/>
            <person name="Richter M."/>
            <person name="Glockner F.O."/>
            <person name="Brachmann A."/>
            <person name="Schuler D."/>
        </authorList>
    </citation>
    <scope>NUCLEOTIDE SEQUENCE [LARGE SCALE GENOMIC DNA]</scope>
    <source>
        <strain evidence="8">TM-1</strain>
    </source>
</reference>
<dbReference type="Pfam" id="PF13491">
    <property type="entry name" value="FtsK_4TM"/>
    <property type="match status" value="1"/>
</dbReference>
<accession>A0A0F3GK36</accession>
<evidence type="ECO:0000256" key="3">
    <source>
        <dbReference type="ARBA" id="ARBA00022692"/>
    </source>
</evidence>
<keyword evidence="2" id="KW-1003">Cell membrane</keyword>
<evidence type="ECO:0000256" key="1">
    <source>
        <dbReference type="ARBA" id="ARBA00004651"/>
    </source>
</evidence>
<keyword evidence="4 6" id="KW-1133">Transmembrane helix</keyword>
<comment type="subcellular location">
    <subcellularLocation>
        <location evidence="1">Cell membrane</location>
        <topology evidence="1">Multi-pass membrane protein</topology>
    </subcellularLocation>
</comment>
<organism evidence="8 9">
    <name type="scientific">Candidatus Magnetobacterium bavaricum</name>
    <dbReference type="NCBI Taxonomy" id="29290"/>
    <lineage>
        <taxon>Bacteria</taxon>
        <taxon>Pseudomonadati</taxon>
        <taxon>Nitrospirota</taxon>
        <taxon>Thermodesulfovibrionia</taxon>
        <taxon>Thermodesulfovibrionales</taxon>
        <taxon>Candidatus Magnetobacteriaceae</taxon>
        <taxon>Candidatus Magnetobacterium</taxon>
    </lineage>
</organism>
<gene>
    <name evidence="8" type="ORF">MBAV_005502</name>
</gene>
<evidence type="ECO:0000256" key="2">
    <source>
        <dbReference type="ARBA" id="ARBA00022475"/>
    </source>
</evidence>
<evidence type="ECO:0000313" key="9">
    <source>
        <dbReference type="Proteomes" id="UP000033423"/>
    </source>
</evidence>
<proteinExistence type="predicted"/>
<keyword evidence="3 6" id="KW-0812">Transmembrane</keyword>
<evidence type="ECO:0000256" key="5">
    <source>
        <dbReference type="ARBA" id="ARBA00023136"/>
    </source>
</evidence>
<keyword evidence="5 6" id="KW-0472">Membrane</keyword>
<evidence type="ECO:0000256" key="4">
    <source>
        <dbReference type="ARBA" id="ARBA00022989"/>
    </source>
</evidence>
<name>A0A0F3GK36_9BACT</name>